<dbReference type="NCBIfam" id="TIGR03725">
    <property type="entry name" value="T6A_YeaZ"/>
    <property type="match status" value="1"/>
</dbReference>
<feature type="domain" description="Gcp-like" evidence="2">
    <location>
        <begin position="32"/>
        <end position="199"/>
    </location>
</feature>
<reference evidence="3" key="1">
    <citation type="submission" date="2022-01" db="EMBL/GenBank/DDBJ databases">
        <title>Collection of gut derived symbiotic bacterial strains cultured from healthy donors.</title>
        <authorList>
            <person name="Lin H."/>
            <person name="Kohout C."/>
            <person name="Waligurski E."/>
            <person name="Pamer E.G."/>
        </authorList>
    </citation>
    <scope>NUCLEOTIDE SEQUENCE</scope>
    <source>
        <strain evidence="3">DFI.6.55</strain>
    </source>
</reference>
<protein>
    <submittedName>
        <fullName evidence="3">tRNA (Adenosine(37)-N6)-threonylcarbamoyltransferase complex dimerization subunit type 1 TsaB</fullName>
        <ecNumber evidence="3">2.3.1.234</ecNumber>
    </submittedName>
</protein>
<dbReference type="InterPro" id="IPR043129">
    <property type="entry name" value="ATPase_NBD"/>
</dbReference>
<dbReference type="SUPFAM" id="SSF53067">
    <property type="entry name" value="Actin-like ATPase domain"/>
    <property type="match status" value="2"/>
</dbReference>
<organism evidence="3 4">
    <name type="scientific">Enterocloster aldenensis</name>
    <dbReference type="NCBI Taxonomy" id="358742"/>
    <lineage>
        <taxon>Bacteria</taxon>
        <taxon>Bacillati</taxon>
        <taxon>Bacillota</taxon>
        <taxon>Clostridia</taxon>
        <taxon>Lachnospirales</taxon>
        <taxon>Lachnospiraceae</taxon>
        <taxon>Enterocloster</taxon>
    </lineage>
</organism>
<keyword evidence="3" id="KW-0808">Transferase</keyword>
<dbReference type="Pfam" id="PF00814">
    <property type="entry name" value="TsaD"/>
    <property type="match status" value="1"/>
</dbReference>
<dbReference type="RefSeq" id="WP_238053978.1">
    <property type="nucleotide sequence ID" value="NZ_JAKNGE010000067.1"/>
</dbReference>
<keyword evidence="3" id="KW-0012">Acyltransferase</keyword>
<comment type="caution">
    <text evidence="3">The sequence shown here is derived from an EMBL/GenBank/DDBJ whole genome shotgun (WGS) entry which is preliminary data.</text>
</comment>
<dbReference type="InterPro" id="IPR000905">
    <property type="entry name" value="Gcp-like_dom"/>
</dbReference>
<dbReference type="InterPro" id="IPR022496">
    <property type="entry name" value="T6A_TsaB"/>
</dbReference>
<evidence type="ECO:0000256" key="1">
    <source>
        <dbReference type="SAM" id="MobiDB-lite"/>
    </source>
</evidence>
<proteinExistence type="predicted"/>
<dbReference type="CDD" id="cd24032">
    <property type="entry name" value="ASKHA_NBD_TsaB"/>
    <property type="match status" value="1"/>
</dbReference>
<name>A0AAW5C5W5_9FIRM</name>
<dbReference type="EMBL" id="JAKNGE010000067">
    <property type="protein sequence ID" value="MCG4749447.1"/>
    <property type="molecule type" value="Genomic_DNA"/>
</dbReference>
<dbReference type="Proteomes" id="UP001299608">
    <property type="component" value="Unassembled WGS sequence"/>
</dbReference>
<dbReference type="GO" id="GO:0061711">
    <property type="term" value="F:tRNA N(6)-L-threonylcarbamoyladenine synthase activity"/>
    <property type="evidence" value="ECO:0007669"/>
    <property type="project" value="UniProtKB-EC"/>
</dbReference>
<accession>A0AAW5C5W5</accession>
<dbReference type="EC" id="2.3.1.234" evidence="3"/>
<dbReference type="GO" id="GO:0005829">
    <property type="term" value="C:cytosol"/>
    <property type="evidence" value="ECO:0007669"/>
    <property type="project" value="TreeGrafter"/>
</dbReference>
<evidence type="ECO:0000313" key="3">
    <source>
        <dbReference type="EMBL" id="MCG4749447.1"/>
    </source>
</evidence>
<dbReference type="GO" id="GO:0002949">
    <property type="term" value="P:tRNA threonylcarbamoyladenosine modification"/>
    <property type="evidence" value="ECO:0007669"/>
    <property type="project" value="InterPro"/>
</dbReference>
<feature type="region of interest" description="Disordered" evidence="1">
    <location>
        <begin position="239"/>
        <end position="259"/>
    </location>
</feature>
<dbReference type="PANTHER" id="PTHR11735">
    <property type="entry name" value="TRNA N6-ADENOSINE THREONYLCARBAMOYLTRANSFERASE"/>
    <property type="match status" value="1"/>
</dbReference>
<dbReference type="Gene3D" id="3.30.420.40">
    <property type="match status" value="2"/>
</dbReference>
<evidence type="ECO:0000313" key="4">
    <source>
        <dbReference type="Proteomes" id="UP001299608"/>
    </source>
</evidence>
<dbReference type="AlphaFoldDB" id="A0AAW5C5W5"/>
<dbReference type="PANTHER" id="PTHR11735:SF11">
    <property type="entry name" value="TRNA THREONYLCARBAMOYLADENOSINE BIOSYNTHESIS PROTEIN TSAB"/>
    <property type="match status" value="1"/>
</dbReference>
<sequence length="259" mass="27571">MRVLGIESSSLVASVALVTDDIMTAEYTVDFKKTHSQTLLPMLDEIVKLLDLDLDTIDAIAVAGGPGSFTGLRIGAATAKGLGLALKKPLVHVPTVDAMAYNMWGASGLVCPIMDAKRSQVYTGLYHVEHGLEVLMEQCPMDMRELARLLNGRGERVIFLGDGVPVYRSIIEEEMQVSYGFAPAQMNRQRASCVAVLGMTVLAEAGSSGCGTGAGDYCGARLVGAADFAPDYLRKPQAERQREAELSAKGAAAKLPGDY</sequence>
<evidence type="ECO:0000259" key="2">
    <source>
        <dbReference type="Pfam" id="PF00814"/>
    </source>
</evidence>
<gene>
    <name evidence="3" type="primary">tsaB</name>
    <name evidence="3" type="ORF">L0N08_29020</name>
</gene>